<feature type="domain" description="Bridge-like lipid transfer protein family member 1 C-terminal" evidence="2">
    <location>
        <begin position="352"/>
        <end position="394"/>
    </location>
</feature>
<feature type="domain" description="Bridge-like lipid transfer protein family member 1 C-terminal" evidence="2">
    <location>
        <begin position="2"/>
        <end position="282"/>
    </location>
</feature>
<evidence type="ECO:0000313" key="4">
    <source>
        <dbReference type="Proteomes" id="UP001209878"/>
    </source>
</evidence>
<dbReference type="AlphaFoldDB" id="A0AAD9KVZ3"/>
<dbReference type="EMBL" id="JAODUO010000537">
    <property type="protein sequence ID" value="KAK2178572.1"/>
    <property type="molecule type" value="Genomic_DNA"/>
</dbReference>
<evidence type="ECO:0000256" key="1">
    <source>
        <dbReference type="SAM" id="MobiDB-lite"/>
    </source>
</evidence>
<feature type="compositionally biased region" description="Basic and acidic residues" evidence="1">
    <location>
        <begin position="287"/>
        <end position="305"/>
    </location>
</feature>
<feature type="domain" description="Bridge-like lipid transfer protein family member 1 C-terminal" evidence="2">
    <location>
        <begin position="398"/>
        <end position="446"/>
    </location>
</feature>
<feature type="region of interest" description="Disordered" evidence="1">
    <location>
        <begin position="286"/>
        <end position="305"/>
    </location>
</feature>
<name>A0AAD9KVZ3_RIDPI</name>
<gene>
    <name evidence="3" type="ORF">NP493_538g00012</name>
</gene>
<organism evidence="3 4">
    <name type="scientific">Ridgeia piscesae</name>
    <name type="common">Tubeworm</name>
    <dbReference type="NCBI Taxonomy" id="27915"/>
    <lineage>
        <taxon>Eukaryota</taxon>
        <taxon>Metazoa</taxon>
        <taxon>Spiralia</taxon>
        <taxon>Lophotrochozoa</taxon>
        <taxon>Annelida</taxon>
        <taxon>Polychaeta</taxon>
        <taxon>Sedentaria</taxon>
        <taxon>Canalipalpata</taxon>
        <taxon>Sabellida</taxon>
        <taxon>Siboglinidae</taxon>
        <taxon>Ridgeia</taxon>
    </lineage>
</organism>
<accession>A0AAD9KVZ3</accession>
<sequence length="497" mass="56027">MWFNYKSVYDYWSEQLQSMRYGNYTATPGNTQMFLEMNANRMGICLPLISSSGVPTSKNEPTTAAVLTLESTQILVCSSRSIVNKGKFEGFTFRFADDFEVSKKDWRPGKNQAEVMNAMVVPNGTYEICSRTVGMQTNESITWVLNINWQMQGLNITLDTNIGKHVSALGSTLTSIMPEDKPVEEDESDTTVCKPSGVTKPTVSLPVVCIVPHAKDSQDVANMNPQAIVEAMNKQSKIIEDLKLSGAPKETIHAEQSRLTTLEIALFKDVCHDIAKKLNRQMQLTPHSDKTEHVRYGSKPKNDVDSNDTDMKRCLYTWLTLQYASEEMLVGPILMEFLEEALEPIPLPTKPTICDIGLMSFAYDMRRLHEILAFPKAWYSPTLMRHLFTGYETMTAVKFDECPGQQPHHKMGIQLENLETSIQYMGSSILMQSMSQLHIALHDEWRRQQDREHEEVCGEDKPPRKTTQSEEMDVNSSTSPKLAECLPACVSLQVGNA</sequence>
<evidence type="ECO:0000259" key="2">
    <source>
        <dbReference type="Pfam" id="PF25040"/>
    </source>
</evidence>
<feature type="region of interest" description="Disordered" evidence="1">
    <location>
        <begin position="450"/>
        <end position="480"/>
    </location>
</feature>
<dbReference type="GO" id="GO:0048488">
    <property type="term" value="P:synaptic vesicle endocytosis"/>
    <property type="evidence" value="ECO:0007669"/>
    <property type="project" value="TreeGrafter"/>
</dbReference>
<dbReference type="Proteomes" id="UP001209878">
    <property type="component" value="Unassembled WGS sequence"/>
</dbReference>
<keyword evidence="4" id="KW-1185">Reference proteome</keyword>
<reference evidence="3" key="1">
    <citation type="journal article" date="2023" name="Mol. Biol. Evol.">
        <title>Third-Generation Sequencing Reveals the Adaptive Role of the Epigenome in Three Deep-Sea Polychaetes.</title>
        <authorList>
            <person name="Perez M."/>
            <person name="Aroh O."/>
            <person name="Sun Y."/>
            <person name="Lan Y."/>
            <person name="Juniper S.K."/>
            <person name="Young C.R."/>
            <person name="Angers B."/>
            <person name="Qian P.Y."/>
        </authorList>
    </citation>
    <scope>NUCLEOTIDE SEQUENCE</scope>
    <source>
        <strain evidence="3">R07B-5</strain>
    </source>
</reference>
<dbReference type="InterPro" id="IPR033616">
    <property type="entry name" value="BLTP1"/>
</dbReference>
<comment type="caution">
    <text evidence="3">The sequence shown here is derived from an EMBL/GenBank/DDBJ whole genome shotgun (WGS) entry which is preliminary data.</text>
</comment>
<protein>
    <recommendedName>
        <fullName evidence="2">Bridge-like lipid transfer protein family member 1 C-terminal domain-containing protein</fullName>
    </recommendedName>
</protein>
<proteinExistence type="predicted"/>
<dbReference type="PANTHER" id="PTHR31640:SF1">
    <property type="entry name" value="BRIDGE-LIKE LIPID TRANSFER PROTEIN FAMILY MEMBER 1"/>
    <property type="match status" value="1"/>
</dbReference>
<feature type="compositionally biased region" description="Basic and acidic residues" evidence="1">
    <location>
        <begin position="450"/>
        <end position="463"/>
    </location>
</feature>
<dbReference type="GO" id="GO:0098793">
    <property type="term" value="C:presynapse"/>
    <property type="evidence" value="ECO:0007669"/>
    <property type="project" value="GOC"/>
</dbReference>
<dbReference type="InterPro" id="IPR056742">
    <property type="entry name" value="BLTP1_C"/>
</dbReference>
<evidence type="ECO:0000313" key="3">
    <source>
        <dbReference type="EMBL" id="KAK2178572.1"/>
    </source>
</evidence>
<dbReference type="PANTHER" id="PTHR31640">
    <property type="entry name" value="TRANSMEMBRANE PROTEIN KIAA1109"/>
    <property type="match status" value="1"/>
</dbReference>
<dbReference type="Pfam" id="PF25040">
    <property type="entry name" value="BLTP1_C"/>
    <property type="match status" value="3"/>
</dbReference>